<proteinExistence type="predicted"/>
<feature type="signal peptide" evidence="1">
    <location>
        <begin position="1"/>
        <end position="29"/>
    </location>
</feature>
<name>A0A1Q8C2L8_9PSEU</name>
<dbReference type="RefSeq" id="WP_075129903.1">
    <property type="nucleotide sequence ID" value="NZ_MSIE01000092.1"/>
</dbReference>
<keyword evidence="4" id="KW-1185">Reference proteome</keyword>
<gene>
    <name evidence="3" type="ORF">BU204_33940</name>
</gene>
<accession>A0A1Q8C2L8</accession>
<evidence type="ECO:0000259" key="2">
    <source>
        <dbReference type="Pfam" id="PF14339"/>
    </source>
</evidence>
<keyword evidence="1" id="KW-0732">Signal</keyword>
<reference evidence="3 4" key="1">
    <citation type="submission" date="2016-12" db="EMBL/GenBank/DDBJ databases">
        <title>The draft genome sequence of Actinophytocola sp. 11-183.</title>
        <authorList>
            <person name="Wang W."/>
            <person name="Yuan L."/>
        </authorList>
    </citation>
    <scope>NUCLEOTIDE SEQUENCE [LARGE SCALE GENOMIC DNA]</scope>
    <source>
        <strain evidence="3 4">11-183</strain>
    </source>
</reference>
<protein>
    <recommendedName>
        <fullName evidence="2">DUF4394 domain-containing protein</fullName>
    </recommendedName>
</protein>
<sequence>MKAGLGKLVAAVAAVAAALTLSTAGTSSADGTGLRAYGLLNNGKQLCSFTTDNPGTLDWVKNIPGLTGDTLLIGLDFRVQDGKLYGVGNQGGIYTIGIADMSVRKVSQLSVALQGTRFGVDFNPPANRLRVVSDVGQNLRHNIDDGVGAGSTTVDSPLNTPPSTATTTGVTAVAYTNNDLSAATGTTLFDLDTTADLIALQAPPNNGTLNPTGTLGVNASLDAGMDIFSDLSNGRTTTVSAFATITPEHGVASLYSVELLTGWATLIGEFPLAVTEIAIALDTN</sequence>
<feature type="chain" id="PRO_5012095978" description="DUF4394 domain-containing protein" evidence="1">
    <location>
        <begin position="30"/>
        <end position="284"/>
    </location>
</feature>
<feature type="domain" description="DUF4394" evidence="2">
    <location>
        <begin position="45"/>
        <end position="277"/>
    </location>
</feature>
<organism evidence="3 4">
    <name type="scientific">Actinophytocola xanthii</name>
    <dbReference type="NCBI Taxonomy" id="1912961"/>
    <lineage>
        <taxon>Bacteria</taxon>
        <taxon>Bacillati</taxon>
        <taxon>Actinomycetota</taxon>
        <taxon>Actinomycetes</taxon>
        <taxon>Pseudonocardiales</taxon>
        <taxon>Pseudonocardiaceae</taxon>
    </lineage>
</organism>
<evidence type="ECO:0000256" key="1">
    <source>
        <dbReference type="SAM" id="SignalP"/>
    </source>
</evidence>
<evidence type="ECO:0000313" key="4">
    <source>
        <dbReference type="Proteomes" id="UP000185596"/>
    </source>
</evidence>
<dbReference type="Proteomes" id="UP000185596">
    <property type="component" value="Unassembled WGS sequence"/>
</dbReference>
<comment type="caution">
    <text evidence="3">The sequence shown here is derived from an EMBL/GenBank/DDBJ whole genome shotgun (WGS) entry which is preliminary data.</text>
</comment>
<dbReference type="STRING" id="1912961.BU204_33940"/>
<evidence type="ECO:0000313" key="3">
    <source>
        <dbReference type="EMBL" id="OLF08617.1"/>
    </source>
</evidence>
<dbReference type="AlphaFoldDB" id="A0A1Q8C2L8"/>
<dbReference type="InterPro" id="IPR025507">
    <property type="entry name" value="DUF4394"/>
</dbReference>
<dbReference type="EMBL" id="MSIE01000092">
    <property type="protein sequence ID" value="OLF08617.1"/>
    <property type="molecule type" value="Genomic_DNA"/>
</dbReference>
<dbReference type="OrthoDB" id="531718at2"/>
<dbReference type="Pfam" id="PF14339">
    <property type="entry name" value="DUF4394"/>
    <property type="match status" value="1"/>
</dbReference>